<dbReference type="Gene3D" id="3.10.580.10">
    <property type="entry name" value="CBS-domain"/>
    <property type="match status" value="2"/>
</dbReference>
<dbReference type="Gene3D" id="3.10.20.90">
    <property type="entry name" value="Phosphatidylinositol 3-kinase Catalytic Subunit, Chain A, domain 1"/>
    <property type="match status" value="6"/>
</dbReference>
<dbReference type="PANTHER" id="PTHR10666">
    <property type="entry name" value="UBIQUITIN"/>
    <property type="match status" value="1"/>
</dbReference>
<keyword evidence="1" id="KW-1017">Isopeptide bond</keyword>
<evidence type="ECO:0000256" key="1">
    <source>
        <dbReference type="ARBA" id="ARBA00022499"/>
    </source>
</evidence>
<dbReference type="PROSITE" id="PS50053">
    <property type="entry name" value="UBIQUITIN_2"/>
    <property type="match status" value="5"/>
</dbReference>
<protein>
    <submittedName>
        <fullName evidence="7">PB1 domain, CBS domain protein</fullName>
    </submittedName>
</protein>
<dbReference type="InterPro" id="IPR050158">
    <property type="entry name" value="Ubiquitin_ubiquitin-like"/>
</dbReference>
<reference evidence="7 8" key="1">
    <citation type="journal article" date="2018" name="Mol. Plant">
        <title>The genome of Artemisia annua provides insight into the evolution of Asteraceae family and artemisinin biosynthesis.</title>
        <authorList>
            <person name="Shen Q."/>
            <person name="Zhang L."/>
            <person name="Liao Z."/>
            <person name="Wang S."/>
            <person name="Yan T."/>
            <person name="Shi P."/>
            <person name="Liu M."/>
            <person name="Fu X."/>
            <person name="Pan Q."/>
            <person name="Wang Y."/>
            <person name="Lv Z."/>
            <person name="Lu X."/>
            <person name="Zhang F."/>
            <person name="Jiang W."/>
            <person name="Ma Y."/>
            <person name="Chen M."/>
            <person name="Hao X."/>
            <person name="Li L."/>
            <person name="Tang Y."/>
            <person name="Lv G."/>
            <person name="Zhou Y."/>
            <person name="Sun X."/>
            <person name="Brodelius P.E."/>
            <person name="Rose J.K.C."/>
            <person name="Tang K."/>
        </authorList>
    </citation>
    <scope>NUCLEOTIDE SEQUENCE [LARGE SCALE GENOMIC DNA]</scope>
    <source>
        <strain evidence="8">cv. Huhao1</strain>
        <tissue evidence="7">Leaf</tissue>
    </source>
</reference>
<dbReference type="InterPro" id="IPR029071">
    <property type="entry name" value="Ubiquitin-like_domsf"/>
</dbReference>
<keyword evidence="3" id="KW-0129">CBS domain</keyword>
<dbReference type="Pfam" id="PF00571">
    <property type="entry name" value="CBS"/>
    <property type="match status" value="4"/>
</dbReference>
<dbReference type="CDD" id="cd17781">
    <property type="entry name" value="CBS_pair_MUG70_1"/>
    <property type="match status" value="1"/>
</dbReference>
<feature type="domain" description="CBS" evidence="5">
    <location>
        <begin position="189"/>
        <end position="249"/>
    </location>
</feature>
<dbReference type="CDD" id="cd06409">
    <property type="entry name" value="PB1_MUG70"/>
    <property type="match status" value="1"/>
</dbReference>
<dbReference type="AlphaFoldDB" id="A0A2U1KDF1"/>
<organism evidence="7 8">
    <name type="scientific">Artemisia annua</name>
    <name type="common">Sweet wormwood</name>
    <dbReference type="NCBI Taxonomy" id="35608"/>
    <lineage>
        <taxon>Eukaryota</taxon>
        <taxon>Viridiplantae</taxon>
        <taxon>Streptophyta</taxon>
        <taxon>Embryophyta</taxon>
        <taxon>Tracheophyta</taxon>
        <taxon>Spermatophyta</taxon>
        <taxon>Magnoliopsida</taxon>
        <taxon>eudicotyledons</taxon>
        <taxon>Gunneridae</taxon>
        <taxon>Pentapetalae</taxon>
        <taxon>asterids</taxon>
        <taxon>campanulids</taxon>
        <taxon>Asterales</taxon>
        <taxon>Asteraceae</taxon>
        <taxon>Asteroideae</taxon>
        <taxon>Anthemideae</taxon>
        <taxon>Artemisiinae</taxon>
        <taxon>Artemisia</taxon>
    </lineage>
</organism>
<feature type="domain" description="CBS" evidence="5">
    <location>
        <begin position="22"/>
        <end position="79"/>
    </location>
</feature>
<dbReference type="InterPro" id="IPR000270">
    <property type="entry name" value="PB1_dom"/>
</dbReference>
<feature type="domain" description="Ubiquitin-like" evidence="4">
    <location>
        <begin position="781"/>
        <end position="853"/>
    </location>
</feature>
<dbReference type="PROSITE" id="PS51745">
    <property type="entry name" value="PB1"/>
    <property type="match status" value="1"/>
</dbReference>
<sequence length="857" mass="94631">MIHSKMCLNRALTGERTVKRLRLTKALTVPDSTTISEACRRMAARKVDALLLTDSNALLCGILTDRDITTRVVARELDIETTPVSAVMTKNPVFVISDTLAVEALQKMVLGKFRHLPVVENGEVVAILDIAKCLYDAIARMERAAEKGKAIAAAVEGVEKHWGSSVSGSNTFIETIRERLFKPSLSTIISDNLKLVTVSPSDTVLMAAKTMLECRNNSAIVTVDNKPHGILTSKDILMRVLAKGLPPDSTLVEKVMTPNPNCATIDTPILDALHTMHNGKFLHLPIVDGDGNIVATTDVLHITHAAIASVGSTAGIDHDAASSMMQNFWDSAMAAPPADDDSDTRSESSFKFASEAGTDIGKAIYHHPTLPNSFAFKIQDRKGRMHRFICETSSLTDLITAILQRVGGEIDRNNLPHILYEDEDKDKVILATDSDLAAAVEHARSAGWKGLKLHLDYSGMPKNRKGIHPDQQTLVYAGHKLEEGIILSRYSVQNESTIRLVDDTVMTLKISVVIDATATTIRLEVESSNTISNVKAKIQDKGGIPADQQTLFLPQKQLEDDCTLADYCIWNDSTIHLIQTPGTPAAKTIMEEYPKDLETMIRRWGRCMFNNQSVNVDVSRFKSPRAPPPLQIYIQTVTQKTFSIGVSPSNTIDDVKIMIRDKEGVVPLNQRLFFAGVRLLQYQRTLADYNIVGNSVLYLVPVCRGDLKITVETVSGKRIPLDVDCRHTVKELKALIEDKEGIHPDQQRLVYAGHELEEGIILSRYSVQNGSTFRLVDDTLMTLKISVVIDATVKTIRLEVESSDTISNVKAKIQDKEGIPADRQTLYLPQKQLEDNSTLADYCIWNESTIRLVQGLV</sequence>
<name>A0A2U1KDF1_ARTAN</name>
<feature type="domain" description="PB1" evidence="6">
    <location>
        <begin position="371"/>
        <end position="458"/>
    </location>
</feature>
<evidence type="ECO:0000259" key="6">
    <source>
        <dbReference type="PROSITE" id="PS51745"/>
    </source>
</evidence>
<evidence type="ECO:0000259" key="4">
    <source>
        <dbReference type="PROSITE" id="PS50053"/>
    </source>
</evidence>
<feature type="domain" description="Ubiquitin-like" evidence="4">
    <location>
        <begin position="506"/>
        <end position="578"/>
    </location>
</feature>
<evidence type="ECO:0000313" key="8">
    <source>
        <dbReference type="Proteomes" id="UP000245207"/>
    </source>
</evidence>
<evidence type="ECO:0000259" key="5">
    <source>
        <dbReference type="PROSITE" id="PS51371"/>
    </source>
</evidence>
<dbReference type="InterPro" id="IPR000626">
    <property type="entry name" value="Ubiquitin-like_dom"/>
</dbReference>
<comment type="caution">
    <text evidence="7">The sequence shown here is derived from an EMBL/GenBank/DDBJ whole genome shotgun (WGS) entry which is preliminary data.</text>
</comment>
<dbReference type="OrthoDB" id="1641503at2759"/>
<dbReference type="CDD" id="cd17782">
    <property type="entry name" value="CBS_pair_MUG70_2"/>
    <property type="match status" value="1"/>
</dbReference>
<gene>
    <name evidence="7" type="ORF">CTI12_AA606520</name>
</gene>
<feature type="domain" description="Ubiquitin-like" evidence="4">
    <location>
        <begin position="630"/>
        <end position="706"/>
    </location>
</feature>
<dbReference type="SMART" id="SM00116">
    <property type="entry name" value="CBS"/>
    <property type="match status" value="4"/>
</dbReference>
<accession>A0A2U1KDF1</accession>
<dbReference type="InterPro" id="IPR053793">
    <property type="entry name" value="PB1-like"/>
</dbReference>
<feature type="domain" description="Ubiquitin-like" evidence="4">
    <location>
        <begin position="451"/>
        <end position="501"/>
    </location>
</feature>
<feature type="domain" description="CBS" evidence="5">
    <location>
        <begin position="256"/>
        <end position="312"/>
    </location>
</feature>
<proteinExistence type="predicted"/>
<dbReference type="SMART" id="SM00213">
    <property type="entry name" value="UBQ"/>
    <property type="match status" value="5"/>
</dbReference>
<dbReference type="STRING" id="35608.A0A2U1KDF1"/>
<dbReference type="Pfam" id="PF00564">
    <property type="entry name" value="PB1"/>
    <property type="match status" value="1"/>
</dbReference>
<dbReference type="InterPro" id="IPR000644">
    <property type="entry name" value="CBS_dom"/>
</dbReference>
<dbReference type="SUPFAM" id="SSF54236">
    <property type="entry name" value="Ubiquitin-like"/>
    <property type="match status" value="5"/>
</dbReference>
<dbReference type="Proteomes" id="UP000245207">
    <property type="component" value="Unassembled WGS sequence"/>
</dbReference>
<dbReference type="InterPro" id="IPR046342">
    <property type="entry name" value="CBS_dom_sf"/>
</dbReference>
<dbReference type="EMBL" id="PKPP01021684">
    <property type="protein sequence ID" value="PWA34741.1"/>
    <property type="molecule type" value="Genomic_DNA"/>
</dbReference>
<evidence type="ECO:0000313" key="7">
    <source>
        <dbReference type="EMBL" id="PWA34741.1"/>
    </source>
</evidence>
<keyword evidence="2" id="KW-0832">Ubl conjugation</keyword>
<dbReference type="SMART" id="SM00666">
    <property type="entry name" value="PB1"/>
    <property type="match status" value="1"/>
</dbReference>
<dbReference type="PRINTS" id="PR00348">
    <property type="entry name" value="UBIQUITIN"/>
</dbReference>
<dbReference type="SUPFAM" id="SSF54631">
    <property type="entry name" value="CBS-domain pair"/>
    <property type="match status" value="2"/>
</dbReference>
<dbReference type="SUPFAM" id="SSF54277">
    <property type="entry name" value="CAD &amp; PB1 domains"/>
    <property type="match status" value="1"/>
</dbReference>
<feature type="domain" description="CBS" evidence="5">
    <location>
        <begin position="88"/>
        <end position="146"/>
    </location>
</feature>
<keyword evidence="8" id="KW-1185">Reference proteome</keyword>
<evidence type="ECO:0000256" key="3">
    <source>
        <dbReference type="PROSITE-ProRule" id="PRU00703"/>
    </source>
</evidence>
<feature type="domain" description="Ubiquitin-like" evidence="4">
    <location>
        <begin position="707"/>
        <end position="776"/>
    </location>
</feature>
<evidence type="ECO:0000256" key="2">
    <source>
        <dbReference type="ARBA" id="ARBA00022843"/>
    </source>
</evidence>
<dbReference type="InterPro" id="IPR019956">
    <property type="entry name" value="Ubiquitin_dom"/>
</dbReference>
<dbReference type="GO" id="GO:0003729">
    <property type="term" value="F:mRNA binding"/>
    <property type="evidence" value="ECO:0007669"/>
    <property type="project" value="UniProtKB-ARBA"/>
</dbReference>
<dbReference type="PROSITE" id="PS51371">
    <property type="entry name" value="CBS"/>
    <property type="match status" value="4"/>
</dbReference>
<dbReference type="Pfam" id="PF00240">
    <property type="entry name" value="ubiquitin"/>
    <property type="match status" value="4"/>
</dbReference>